<dbReference type="KEGG" id="mde:101895713"/>
<keyword evidence="1" id="KW-0479">Metal-binding</keyword>
<evidence type="ECO:0000313" key="8">
    <source>
        <dbReference type="EnsemblMetazoa" id="MDOA008353-PA"/>
    </source>
</evidence>
<proteinExistence type="predicted"/>
<evidence type="ECO:0000256" key="2">
    <source>
        <dbReference type="ARBA" id="ARBA00022737"/>
    </source>
</evidence>
<evidence type="ECO:0000259" key="7">
    <source>
        <dbReference type="PROSITE" id="PS50157"/>
    </source>
</evidence>
<evidence type="ECO:0000256" key="6">
    <source>
        <dbReference type="SAM" id="MobiDB-lite"/>
    </source>
</evidence>
<dbReference type="SUPFAM" id="SSF57667">
    <property type="entry name" value="beta-beta-alpha zinc fingers"/>
    <property type="match status" value="6"/>
</dbReference>
<feature type="compositionally biased region" description="Acidic residues" evidence="6">
    <location>
        <begin position="409"/>
        <end position="426"/>
    </location>
</feature>
<feature type="domain" description="C2H2-type" evidence="7">
    <location>
        <begin position="974"/>
        <end position="997"/>
    </location>
</feature>
<feature type="region of interest" description="Disordered" evidence="6">
    <location>
        <begin position="405"/>
        <end position="426"/>
    </location>
</feature>
<dbReference type="PROSITE" id="PS50157">
    <property type="entry name" value="ZINC_FINGER_C2H2_2"/>
    <property type="match status" value="8"/>
</dbReference>
<dbReference type="OrthoDB" id="6077919at2759"/>
<dbReference type="SMART" id="SM00355">
    <property type="entry name" value="ZnF_C2H2"/>
    <property type="match status" value="17"/>
</dbReference>
<feature type="domain" description="C2H2-type" evidence="7">
    <location>
        <begin position="846"/>
        <end position="870"/>
    </location>
</feature>
<dbReference type="eggNOG" id="KOG1721">
    <property type="taxonomic scope" value="Eukaryota"/>
</dbReference>
<feature type="domain" description="C2H2-type" evidence="7">
    <location>
        <begin position="743"/>
        <end position="771"/>
    </location>
</feature>
<dbReference type="VEuPathDB" id="VectorBase:MDOA008353"/>
<dbReference type="EnsemblMetazoa" id="MDOA008353-RA">
    <property type="protein sequence ID" value="MDOA008353-PA"/>
    <property type="gene ID" value="MDOA008353"/>
</dbReference>
<dbReference type="PROSITE" id="PS00028">
    <property type="entry name" value="ZINC_FINGER_C2H2_1"/>
    <property type="match status" value="14"/>
</dbReference>
<sequence length="1251" mass="144405">MSSVGVTTTASICLSCKTQEKTTDFHNIFEADLEDIQLSDLILKYFGISISSEKGHKQEICDECLNRLIELYDVEEHSKELKAAANDGNTKNKEELTVPICSIKEERENADASGKTSNKENAYIKAETRELPPSFVVNKGLQDADQQAADIEGKCDEGPKVTTLLETDINNGEEEKEHCYVDSTPSTRTLETDTKEVEDIYNNVHQLQSTVTFDENVYEDSDQTESLAEVLAYQNNEEHKAIDHESEEISELATNFETELSNDGSFHNLVSSESHSVLRVNAKPISEEDDVDSHLQQLPSENNNGFEAIEESNDMEENDDYNEETYVESSPTSEQNTVVFKANTKSSVIEEDPEYPDDSGSNYFLAVDNDEKQQEAAEMMVYEEHNTEDEGSDAYVEEIFCQNDKDENSGEEENPGVDENTCEEESAVEDITDDTLIYVQDDAVEFDEPAADLIELENGNDNESTNVYEEDQQSEFEDQTLEIQATDEISNDNNVDTTDFVENEEYSLDATESNENIQDENYYVEEIITSVDYDKVDITEYLDNVIATNFDDLQVEWEVECKLCLCKYATFQELLQHSCITELVEEEQNFSCIKADCNEVVSNLKTLARHLIIRHYKNIESLRIYGRCPDCRKPFSNIADFNKHSCSDIKRKPGMKNFCQMCNLHFQSLKRFVFHMQFHLSKHRPKVCVLCSSLFNNIDDFFEHVSYGHETEASMACIKCDRFFQDKDVFGQHVLSHENKYIFECPHCPKKYTNRSSLTSHMDIYHNHQMKPLQCDHCYKIFVNQASYRSHIKAHMPEAKITSFICLACGVLSNNEEFIQNHIENEETSPVDTGGEYIEKIISIAYTCECCSLDFFSPKHLQKHRNTPSHDDNLYCCPICRKTFKTLKHMRNHMTNHKDYDEWLNDFPIARFYMCNIGDCMDAYPLWSSLYYHKKRHKTTDAPSKFPCQFCEKVCETKMSLAVHIARVHNNNNIKCQHCQKSYKSEKDLKHHMMRMHITVQCSKCDKVFKNQRNLISHEQLVHENMKRYFCSHCEKGYYYQSELKAHEKNVHPSTTYKCKLCNFVTTYPKSLDLHHAAKHTDSLQFQCELCGKGFARKQLLVLHMKRHKDDKDFICYENCDDGCAASFINYFLLKKHIEEEHSSATWTEDSGKKSRFQEKKKRKATETSSSSCSGGSKRKKREIVVVENNSGEVEFILGELVNNESQDAMSNDLESQDDDNRTPDEEEQDDEEEILKAFEEEDLMDYEANE</sequence>
<evidence type="ECO:0000313" key="10">
    <source>
        <dbReference type="RefSeq" id="XP_005180004.1"/>
    </source>
</evidence>
<evidence type="ECO:0000256" key="1">
    <source>
        <dbReference type="ARBA" id="ARBA00022723"/>
    </source>
</evidence>
<feature type="domain" description="C2H2-type" evidence="7">
    <location>
        <begin position="875"/>
        <end position="902"/>
    </location>
</feature>
<dbReference type="SUPFAM" id="SSF57716">
    <property type="entry name" value="Glucocorticoid receptor-like (DNA-binding domain)"/>
    <property type="match status" value="1"/>
</dbReference>
<feature type="domain" description="C2H2-type" evidence="7">
    <location>
        <begin position="1000"/>
        <end position="1028"/>
    </location>
</feature>
<dbReference type="VEuPathDB" id="VectorBase:MDOMA2_006752"/>
<dbReference type="GeneID" id="101895713"/>
<accession>A0A1I8MTQ7</accession>
<feature type="compositionally biased region" description="Polar residues" evidence="6">
    <location>
        <begin position="1203"/>
        <end position="1214"/>
    </location>
</feature>
<feature type="region of interest" description="Disordered" evidence="6">
    <location>
        <begin position="1201"/>
        <end position="1251"/>
    </location>
</feature>
<name>A0A1I8MTQ7_MUSDO</name>
<keyword evidence="3 5" id="KW-0863">Zinc-finger</keyword>
<feature type="region of interest" description="Disordered" evidence="6">
    <location>
        <begin position="1143"/>
        <end position="1177"/>
    </location>
</feature>
<dbReference type="AlphaFoldDB" id="A0A1I8MTQ7"/>
<dbReference type="InterPro" id="IPR036236">
    <property type="entry name" value="Znf_C2H2_sf"/>
</dbReference>
<feature type="domain" description="C2H2-type" evidence="7">
    <location>
        <begin position="773"/>
        <end position="800"/>
    </location>
</feature>
<dbReference type="Pfam" id="PF00096">
    <property type="entry name" value="zf-C2H2"/>
    <property type="match status" value="5"/>
</dbReference>
<dbReference type="Gene3D" id="3.40.1800.20">
    <property type="match status" value="1"/>
</dbReference>
<reference evidence="8" key="1">
    <citation type="submission" date="2021-01" db="UniProtKB">
        <authorList>
            <consortium name="EnsemblMetazoa"/>
        </authorList>
    </citation>
    <scope>IDENTIFICATION</scope>
    <source>
        <strain evidence="8">Aabys</strain>
    </source>
</reference>
<feature type="compositionally biased region" description="Acidic residues" evidence="6">
    <location>
        <begin position="1225"/>
        <end position="1251"/>
    </location>
</feature>
<evidence type="ECO:0000256" key="4">
    <source>
        <dbReference type="ARBA" id="ARBA00022833"/>
    </source>
</evidence>
<feature type="domain" description="C2H2-type" evidence="7">
    <location>
        <begin position="1029"/>
        <end position="1052"/>
    </location>
</feature>
<keyword evidence="2" id="KW-0677">Repeat</keyword>
<organism evidence="8">
    <name type="scientific">Musca domestica</name>
    <name type="common">House fly</name>
    <dbReference type="NCBI Taxonomy" id="7370"/>
    <lineage>
        <taxon>Eukaryota</taxon>
        <taxon>Metazoa</taxon>
        <taxon>Ecdysozoa</taxon>
        <taxon>Arthropoda</taxon>
        <taxon>Hexapoda</taxon>
        <taxon>Insecta</taxon>
        <taxon>Pterygota</taxon>
        <taxon>Neoptera</taxon>
        <taxon>Endopterygota</taxon>
        <taxon>Diptera</taxon>
        <taxon>Brachycera</taxon>
        <taxon>Muscomorpha</taxon>
        <taxon>Muscoidea</taxon>
        <taxon>Muscidae</taxon>
        <taxon>Musca</taxon>
    </lineage>
</organism>
<evidence type="ECO:0000256" key="5">
    <source>
        <dbReference type="PROSITE-ProRule" id="PRU00042"/>
    </source>
</evidence>
<dbReference type="GO" id="GO:0008270">
    <property type="term" value="F:zinc ion binding"/>
    <property type="evidence" value="ECO:0007669"/>
    <property type="project" value="UniProtKB-KW"/>
</dbReference>
<reference evidence="10" key="2">
    <citation type="submission" date="2025-04" db="UniProtKB">
        <authorList>
            <consortium name="RefSeq"/>
        </authorList>
    </citation>
    <scope>IDENTIFICATION</scope>
    <source>
        <strain evidence="10">Aabys</strain>
    </source>
</reference>
<protein>
    <submittedName>
        <fullName evidence="10">Zinc finger protein 226</fullName>
    </submittedName>
</protein>
<dbReference type="Gene3D" id="3.30.160.60">
    <property type="entry name" value="Classic Zinc Finger"/>
    <property type="match status" value="7"/>
</dbReference>
<dbReference type="PANTHER" id="PTHR24379">
    <property type="entry name" value="KRAB AND ZINC FINGER DOMAIN-CONTAINING"/>
    <property type="match status" value="1"/>
</dbReference>
<dbReference type="RefSeq" id="XP_005180004.1">
    <property type="nucleotide sequence ID" value="XM_005179947.3"/>
</dbReference>
<keyword evidence="9" id="KW-1185">Reference proteome</keyword>
<keyword evidence="4" id="KW-0862">Zinc</keyword>
<dbReference type="Pfam" id="PF13894">
    <property type="entry name" value="zf-C2H2_4"/>
    <property type="match status" value="1"/>
</dbReference>
<dbReference type="PANTHER" id="PTHR24379:SF121">
    <property type="entry name" value="C2H2-TYPE DOMAIN-CONTAINING PROTEIN"/>
    <property type="match status" value="1"/>
</dbReference>
<evidence type="ECO:0000313" key="9">
    <source>
        <dbReference type="Proteomes" id="UP001652621"/>
    </source>
</evidence>
<evidence type="ECO:0000256" key="3">
    <source>
        <dbReference type="ARBA" id="ARBA00022771"/>
    </source>
</evidence>
<dbReference type="InterPro" id="IPR013087">
    <property type="entry name" value="Znf_C2H2_type"/>
</dbReference>
<feature type="domain" description="C2H2-type" evidence="7">
    <location>
        <begin position="1086"/>
        <end position="1113"/>
    </location>
</feature>
<dbReference type="Proteomes" id="UP001652621">
    <property type="component" value="Unplaced"/>
</dbReference>
<gene>
    <name evidence="8" type="primary">101895713</name>
    <name evidence="10" type="synonym">LOC101895713</name>
</gene>